<evidence type="ECO:0000259" key="3">
    <source>
        <dbReference type="SMART" id="SM00642"/>
    </source>
</evidence>
<name>A0ABT7YQF5_9ACTN</name>
<sequence length="543" mass="60401">MSWWRGAAIYQVYLRSFADGDGDGIGDIAGLESRLGYLSELGVDALWINPWYVSPMNDGGYDVADYRDIDPSFGTLADAERLIEAAHRFGLRIIVDIVPNHTSDLHPWFRQALRDGPGSPARERFHFRDETNNWQSRFGGPAWSQVEDGQWYLHLFDSSQPDLNWEHPEVRAEFPSILRFWLDRGVDGFRIDVAARLVKQAGLPDKRGRLESAPTSTDTGAGGAGMGGAGVSGPYEEPDKDRPEVHDIYRDWRRVLGEYGPDRVFVGEIWVRDPERFAQYLRPDELHTAFNFEFLKCAWDAGALRAVIDQTIATHATVGAPPTWVLANHDVTRHVTRYGRTKSMFLKREHGVPTDLAAGTRRARAAALLTMALPGGVYVYQGDELGLPEVFDIPDELREDPVFARTGGRDLGRDGCRVPLPWGGDTPPFEFGTGGAWLPQPLEWRDMTAARQLGDPDSMLSLYRLALRLRSSDPALGDGEMRWLESEPGVLAFERDPGFTCVVNLTDHEIDVPAGEPLLASAPLEGTQGKRLPADAAVWLRAG</sequence>
<gene>
    <name evidence="4" type="ORF">QWI33_13905</name>
</gene>
<protein>
    <submittedName>
        <fullName evidence="4">Glycoside hydrolase family 13 protein</fullName>
    </submittedName>
</protein>
<organism evidence="4 5">
    <name type="scientific">Glycomyces tritici</name>
    <dbReference type="NCBI Taxonomy" id="2665176"/>
    <lineage>
        <taxon>Bacteria</taxon>
        <taxon>Bacillati</taxon>
        <taxon>Actinomycetota</taxon>
        <taxon>Actinomycetes</taxon>
        <taxon>Glycomycetales</taxon>
        <taxon>Glycomycetaceae</taxon>
        <taxon>Glycomyces</taxon>
    </lineage>
</organism>
<dbReference type="InterPro" id="IPR006047">
    <property type="entry name" value="GH13_cat_dom"/>
</dbReference>
<comment type="similarity">
    <text evidence="1">Belongs to the glycosyl hydrolase 13 family.</text>
</comment>
<dbReference type="CDD" id="cd11332">
    <property type="entry name" value="AmyAc_OligoGlu_TS"/>
    <property type="match status" value="1"/>
</dbReference>
<dbReference type="Gene3D" id="3.20.20.80">
    <property type="entry name" value="Glycosidases"/>
    <property type="match status" value="1"/>
</dbReference>
<comment type="caution">
    <text evidence="4">The sequence shown here is derived from an EMBL/GenBank/DDBJ whole genome shotgun (WGS) entry which is preliminary data.</text>
</comment>
<dbReference type="Proteomes" id="UP001171902">
    <property type="component" value="Unassembled WGS sequence"/>
</dbReference>
<keyword evidence="4" id="KW-0378">Hydrolase</keyword>
<proteinExistence type="inferred from homology"/>
<reference evidence="4" key="1">
    <citation type="submission" date="2023-06" db="EMBL/GenBank/DDBJ databases">
        <title>Gycomyces niveus sp.nov., a novel actinomycete isolated from soil in Shouguang.</title>
        <authorList>
            <person name="Yang X."/>
            <person name="Zhao J."/>
        </authorList>
    </citation>
    <scope>NUCLEOTIDE SEQUENCE</scope>
    <source>
        <strain evidence="4">NEAU C2</strain>
    </source>
</reference>
<dbReference type="GO" id="GO:0016787">
    <property type="term" value="F:hydrolase activity"/>
    <property type="evidence" value="ECO:0007669"/>
    <property type="project" value="UniProtKB-KW"/>
</dbReference>
<dbReference type="Gene3D" id="3.90.400.10">
    <property type="entry name" value="Oligo-1,6-glucosidase, Domain 2"/>
    <property type="match status" value="1"/>
</dbReference>
<dbReference type="PANTHER" id="PTHR10357">
    <property type="entry name" value="ALPHA-AMYLASE FAMILY MEMBER"/>
    <property type="match status" value="1"/>
</dbReference>
<dbReference type="RefSeq" id="WP_289957740.1">
    <property type="nucleotide sequence ID" value="NZ_JAUEMJ010000003.1"/>
</dbReference>
<dbReference type="PANTHER" id="PTHR10357:SF179">
    <property type="entry name" value="NEUTRAL AND BASIC AMINO ACID TRANSPORT PROTEIN RBAT"/>
    <property type="match status" value="1"/>
</dbReference>
<dbReference type="SMART" id="SM00642">
    <property type="entry name" value="Aamy"/>
    <property type="match status" value="1"/>
</dbReference>
<feature type="region of interest" description="Disordered" evidence="2">
    <location>
        <begin position="206"/>
        <end position="242"/>
    </location>
</feature>
<dbReference type="EMBL" id="JAUEMJ010000003">
    <property type="protein sequence ID" value="MDN3240825.1"/>
    <property type="molecule type" value="Genomic_DNA"/>
</dbReference>
<dbReference type="InterPro" id="IPR017853">
    <property type="entry name" value="GH"/>
</dbReference>
<evidence type="ECO:0000256" key="2">
    <source>
        <dbReference type="SAM" id="MobiDB-lite"/>
    </source>
</evidence>
<dbReference type="InterPro" id="IPR045857">
    <property type="entry name" value="O16G_dom_2"/>
</dbReference>
<dbReference type="Pfam" id="PF00128">
    <property type="entry name" value="Alpha-amylase"/>
    <property type="match status" value="1"/>
</dbReference>
<dbReference type="SUPFAM" id="SSF51445">
    <property type="entry name" value="(Trans)glycosidases"/>
    <property type="match status" value="1"/>
</dbReference>
<feature type="domain" description="Glycosyl hydrolase family 13 catalytic" evidence="3">
    <location>
        <begin position="11"/>
        <end position="413"/>
    </location>
</feature>
<feature type="compositionally biased region" description="Gly residues" evidence="2">
    <location>
        <begin position="220"/>
        <end position="231"/>
    </location>
</feature>
<evidence type="ECO:0000313" key="5">
    <source>
        <dbReference type="Proteomes" id="UP001171902"/>
    </source>
</evidence>
<evidence type="ECO:0000313" key="4">
    <source>
        <dbReference type="EMBL" id="MDN3240825.1"/>
    </source>
</evidence>
<accession>A0ABT7YQF5</accession>
<keyword evidence="5" id="KW-1185">Reference proteome</keyword>
<evidence type="ECO:0000256" key="1">
    <source>
        <dbReference type="ARBA" id="ARBA00008061"/>
    </source>
</evidence>